<feature type="domain" description="Glycosyltransferase 2-like" evidence="5">
    <location>
        <begin position="4"/>
        <end position="155"/>
    </location>
</feature>
<dbReference type="STRING" id="1618392.UW41_C0005G0054"/>
<keyword evidence="4" id="KW-1133">Transmembrane helix</keyword>
<protein>
    <recommendedName>
        <fullName evidence="5">Glycosyltransferase 2-like domain-containing protein</fullName>
    </recommendedName>
</protein>
<organism evidence="6 7">
    <name type="scientific">Candidatus Collierbacteria bacterium GW2011_GWC2_44_18</name>
    <dbReference type="NCBI Taxonomy" id="1618392"/>
    <lineage>
        <taxon>Bacteria</taxon>
        <taxon>Candidatus Collieribacteriota</taxon>
    </lineage>
</organism>
<dbReference type="PANTHER" id="PTHR43179">
    <property type="entry name" value="RHAMNOSYLTRANSFERASE WBBL"/>
    <property type="match status" value="1"/>
</dbReference>
<dbReference type="AlphaFoldDB" id="A0A0G1HQW3"/>
<keyword evidence="4" id="KW-0472">Membrane</keyword>
<dbReference type="InterPro" id="IPR029044">
    <property type="entry name" value="Nucleotide-diphossugar_trans"/>
</dbReference>
<proteinExistence type="inferred from homology"/>
<comment type="similarity">
    <text evidence="1">Belongs to the glycosyltransferase 2 family.</text>
</comment>
<dbReference type="SUPFAM" id="SSF53448">
    <property type="entry name" value="Nucleotide-diphospho-sugar transferases"/>
    <property type="match status" value="1"/>
</dbReference>
<dbReference type="GO" id="GO:0016757">
    <property type="term" value="F:glycosyltransferase activity"/>
    <property type="evidence" value="ECO:0007669"/>
    <property type="project" value="UniProtKB-KW"/>
</dbReference>
<evidence type="ECO:0000313" key="6">
    <source>
        <dbReference type="EMBL" id="KKT49551.1"/>
    </source>
</evidence>
<evidence type="ECO:0000256" key="2">
    <source>
        <dbReference type="ARBA" id="ARBA00022676"/>
    </source>
</evidence>
<dbReference type="CDD" id="cd04186">
    <property type="entry name" value="GT_2_like_c"/>
    <property type="match status" value="1"/>
</dbReference>
<evidence type="ECO:0000256" key="3">
    <source>
        <dbReference type="ARBA" id="ARBA00022679"/>
    </source>
</evidence>
<dbReference type="Gene3D" id="3.90.550.10">
    <property type="entry name" value="Spore Coat Polysaccharide Biosynthesis Protein SpsA, Chain A"/>
    <property type="match status" value="1"/>
</dbReference>
<gene>
    <name evidence="6" type="ORF">UW41_C0005G0054</name>
</gene>
<comment type="caution">
    <text evidence="6">The sequence shown here is derived from an EMBL/GenBank/DDBJ whole genome shotgun (WGS) entry which is preliminary data.</text>
</comment>
<keyword evidence="3" id="KW-0808">Transferase</keyword>
<dbReference type="Pfam" id="PF00535">
    <property type="entry name" value="Glycos_transf_2"/>
    <property type="match status" value="1"/>
</dbReference>
<evidence type="ECO:0000313" key="7">
    <source>
        <dbReference type="Proteomes" id="UP000034172"/>
    </source>
</evidence>
<evidence type="ECO:0000256" key="4">
    <source>
        <dbReference type="SAM" id="Phobius"/>
    </source>
</evidence>
<reference evidence="6 7" key="1">
    <citation type="journal article" date="2015" name="Nature">
        <title>rRNA introns, odd ribosomes, and small enigmatic genomes across a large radiation of phyla.</title>
        <authorList>
            <person name="Brown C.T."/>
            <person name="Hug L.A."/>
            <person name="Thomas B.C."/>
            <person name="Sharon I."/>
            <person name="Castelle C.J."/>
            <person name="Singh A."/>
            <person name="Wilkins M.J."/>
            <person name="Williams K.H."/>
            <person name="Banfield J.F."/>
        </authorList>
    </citation>
    <scope>NUCLEOTIDE SEQUENCE [LARGE SCALE GENOMIC DNA]</scope>
</reference>
<evidence type="ECO:0000256" key="1">
    <source>
        <dbReference type="ARBA" id="ARBA00006739"/>
    </source>
</evidence>
<keyword evidence="2" id="KW-0328">Glycosyltransferase</keyword>
<keyword evidence="4" id="KW-0812">Transmembrane</keyword>
<sequence length="324" mass="37750">MISVNFNGEKWLPGFFKSIRNQKGVNVEMIFVDNNSNDDSLKITQKLFPKAKIIQNKSNLGFGKANNQGVEIASGEILFFLNTDIEIPDPYVLNKMAKYLLDKKVFILGPRIVDFDGFEVTRGKKMGLDIFSSPGLSKKLFYIDGCSIMIKKKDFIDLGKFDEKYFMYSEDIDLSWRARLFDKKLAVYDEVNIKHFGGGSSSSTHLLSKTKHMVPQFRRYEVEKNNLRNILKNYQFLTLIFILPLFCLLNLAEALLYLMTRQPRVARKITSSLWWNFINIDDTLRERIIIQKRRKVSDWEIVKQMTFLPNKLVTFFHIGIPKII</sequence>
<dbReference type="InterPro" id="IPR001173">
    <property type="entry name" value="Glyco_trans_2-like"/>
</dbReference>
<name>A0A0G1HQW3_9BACT</name>
<dbReference type="PANTHER" id="PTHR43179:SF12">
    <property type="entry name" value="GALACTOFURANOSYLTRANSFERASE GLFT2"/>
    <property type="match status" value="1"/>
</dbReference>
<evidence type="ECO:0000259" key="5">
    <source>
        <dbReference type="Pfam" id="PF00535"/>
    </source>
</evidence>
<dbReference type="EMBL" id="LCIE01000005">
    <property type="protein sequence ID" value="KKT49551.1"/>
    <property type="molecule type" value="Genomic_DNA"/>
</dbReference>
<feature type="transmembrane region" description="Helical" evidence="4">
    <location>
        <begin position="234"/>
        <end position="258"/>
    </location>
</feature>
<dbReference type="Proteomes" id="UP000034172">
    <property type="component" value="Unassembled WGS sequence"/>
</dbReference>
<accession>A0A0G1HQW3</accession>